<name>A0ABW6QP46_9NOCA</name>
<proteinExistence type="predicted"/>
<evidence type="ECO:0000256" key="1">
    <source>
        <dbReference type="SAM" id="MobiDB-lite"/>
    </source>
</evidence>
<feature type="region of interest" description="Disordered" evidence="1">
    <location>
        <begin position="147"/>
        <end position="170"/>
    </location>
</feature>
<sequence>MNQEITEYEDRWLLRPLRHSQVTHIVWGSDNFELLLDPPFRIVAGYSAELSPRSLSRDDPNRHVVTHWPTTEVERNLSAPIVAAVFFKVGSLRLGFRNGWNMFVSDRHPDISFAIYSDDTLLFDRSGIVDQTKYPVVQVDPWTGNRITAPPWPPKPADLDIDYDSDDINS</sequence>
<organism evidence="2 3">
    <name type="scientific">Nocardia suismassiliense</name>
    <dbReference type="NCBI Taxonomy" id="2077092"/>
    <lineage>
        <taxon>Bacteria</taxon>
        <taxon>Bacillati</taxon>
        <taxon>Actinomycetota</taxon>
        <taxon>Actinomycetes</taxon>
        <taxon>Mycobacteriales</taxon>
        <taxon>Nocardiaceae</taxon>
        <taxon>Nocardia</taxon>
    </lineage>
</organism>
<dbReference type="RefSeq" id="WP_387715050.1">
    <property type="nucleotide sequence ID" value="NZ_JBIAPI010000001.1"/>
</dbReference>
<gene>
    <name evidence="2" type="ORF">ACFYV7_07995</name>
</gene>
<comment type="caution">
    <text evidence="2">The sequence shown here is derived from an EMBL/GenBank/DDBJ whole genome shotgun (WGS) entry which is preliminary data.</text>
</comment>
<reference evidence="2 3" key="1">
    <citation type="submission" date="2024-10" db="EMBL/GenBank/DDBJ databases">
        <title>The Natural Products Discovery Center: Release of the First 8490 Sequenced Strains for Exploring Actinobacteria Biosynthetic Diversity.</title>
        <authorList>
            <person name="Kalkreuter E."/>
            <person name="Kautsar S.A."/>
            <person name="Yang D."/>
            <person name="Bader C.D."/>
            <person name="Teijaro C.N."/>
            <person name="Fluegel L."/>
            <person name="Davis C.M."/>
            <person name="Simpson J.R."/>
            <person name="Lauterbach L."/>
            <person name="Steele A.D."/>
            <person name="Gui C."/>
            <person name="Meng S."/>
            <person name="Li G."/>
            <person name="Viehrig K."/>
            <person name="Ye F."/>
            <person name="Su P."/>
            <person name="Kiefer A.F."/>
            <person name="Nichols A."/>
            <person name="Cepeda A.J."/>
            <person name="Yan W."/>
            <person name="Fan B."/>
            <person name="Jiang Y."/>
            <person name="Adhikari A."/>
            <person name="Zheng C.-J."/>
            <person name="Schuster L."/>
            <person name="Cowan T.M."/>
            <person name="Smanski M.J."/>
            <person name="Chevrette M.G."/>
            <person name="De Carvalho L.P.S."/>
            <person name="Shen B."/>
        </authorList>
    </citation>
    <scope>NUCLEOTIDE SEQUENCE [LARGE SCALE GENOMIC DNA]</scope>
    <source>
        <strain evidence="2 3">NPDC003040</strain>
    </source>
</reference>
<protein>
    <submittedName>
        <fullName evidence="2">Uncharacterized protein</fullName>
    </submittedName>
</protein>
<evidence type="ECO:0000313" key="2">
    <source>
        <dbReference type="EMBL" id="MFF3222724.1"/>
    </source>
</evidence>
<accession>A0ABW6QP46</accession>
<keyword evidence="3" id="KW-1185">Reference proteome</keyword>
<evidence type="ECO:0000313" key="3">
    <source>
        <dbReference type="Proteomes" id="UP001601948"/>
    </source>
</evidence>
<dbReference type="Proteomes" id="UP001601948">
    <property type="component" value="Unassembled WGS sequence"/>
</dbReference>
<dbReference type="EMBL" id="JBIAPI010000001">
    <property type="protein sequence ID" value="MFF3222724.1"/>
    <property type="molecule type" value="Genomic_DNA"/>
</dbReference>
<feature type="compositionally biased region" description="Acidic residues" evidence="1">
    <location>
        <begin position="159"/>
        <end position="170"/>
    </location>
</feature>